<protein>
    <submittedName>
        <fullName evidence="2">PAS domain-containing protein</fullName>
    </submittedName>
</protein>
<organism evidence="2 3">
    <name type="scientific">Rhizobium alvei</name>
    <dbReference type="NCBI Taxonomy" id="1132659"/>
    <lineage>
        <taxon>Bacteria</taxon>
        <taxon>Pseudomonadati</taxon>
        <taxon>Pseudomonadota</taxon>
        <taxon>Alphaproteobacteria</taxon>
        <taxon>Hyphomicrobiales</taxon>
        <taxon>Rhizobiaceae</taxon>
        <taxon>Rhizobium/Agrobacterium group</taxon>
        <taxon>Rhizobium</taxon>
    </lineage>
</organism>
<sequence length="152" mass="16911">MELHLDDSLKTDGRADRLRTGVSDAELIELASSFRRFGFWRASLDTGHCYMSGVLCGIFNHPLTSGPIDQTTIRNSIHPDDVAIVYGTMEEAARERSSGHVIYRVRSDDGGYRPVRTVYAVREQEGSAGEIIGITYDLYVKQPTLVMVEPTS</sequence>
<dbReference type="InterPro" id="IPR013655">
    <property type="entry name" value="PAS_fold_3"/>
</dbReference>
<evidence type="ECO:0000313" key="2">
    <source>
        <dbReference type="EMBL" id="MDO6964307.1"/>
    </source>
</evidence>
<reference evidence="2" key="2">
    <citation type="submission" date="2023-07" db="EMBL/GenBank/DDBJ databases">
        <authorList>
            <person name="Shen H."/>
        </authorList>
    </citation>
    <scope>NUCLEOTIDE SEQUENCE</scope>
    <source>
        <strain evidence="2">TNR-22</strain>
    </source>
</reference>
<evidence type="ECO:0000313" key="3">
    <source>
        <dbReference type="Proteomes" id="UP001174932"/>
    </source>
</evidence>
<dbReference type="InterPro" id="IPR000014">
    <property type="entry name" value="PAS"/>
</dbReference>
<dbReference type="Pfam" id="PF08447">
    <property type="entry name" value="PAS_3"/>
    <property type="match status" value="1"/>
</dbReference>
<gene>
    <name evidence="2" type="ORF">Q4481_10085</name>
</gene>
<accession>A0ABT8YKZ8</accession>
<dbReference type="Proteomes" id="UP001174932">
    <property type="component" value="Unassembled WGS sequence"/>
</dbReference>
<name>A0ABT8YKZ8_9HYPH</name>
<proteinExistence type="predicted"/>
<dbReference type="RefSeq" id="WP_304376230.1">
    <property type="nucleotide sequence ID" value="NZ_JAUOZU010000007.1"/>
</dbReference>
<comment type="caution">
    <text evidence="2">The sequence shown here is derived from an EMBL/GenBank/DDBJ whole genome shotgun (WGS) entry which is preliminary data.</text>
</comment>
<keyword evidence="3" id="KW-1185">Reference proteome</keyword>
<dbReference type="EMBL" id="JAUOZU010000007">
    <property type="protein sequence ID" value="MDO6964307.1"/>
    <property type="molecule type" value="Genomic_DNA"/>
</dbReference>
<dbReference type="CDD" id="cd00130">
    <property type="entry name" value="PAS"/>
    <property type="match status" value="1"/>
</dbReference>
<dbReference type="Gene3D" id="3.30.450.20">
    <property type="entry name" value="PAS domain"/>
    <property type="match status" value="1"/>
</dbReference>
<dbReference type="InterPro" id="IPR035965">
    <property type="entry name" value="PAS-like_dom_sf"/>
</dbReference>
<reference evidence="2" key="1">
    <citation type="journal article" date="2015" name="Int. J. Syst. Evol. Microbiol.">
        <title>Rhizobium alvei sp. nov., isolated from a freshwater river.</title>
        <authorList>
            <person name="Sheu S.Y."/>
            <person name="Huang H.W."/>
            <person name="Young C.C."/>
            <person name="Chen W.M."/>
        </authorList>
    </citation>
    <scope>NUCLEOTIDE SEQUENCE</scope>
    <source>
        <strain evidence="2">TNR-22</strain>
    </source>
</reference>
<evidence type="ECO:0000259" key="1">
    <source>
        <dbReference type="Pfam" id="PF08447"/>
    </source>
</evidence>
<dbReference type="SUPFAM" id="SSF55785">
    <property type="entry name" value="PYP-like sensor domain (PAS domain)"/>
    <property type="match status" value="1"/>
</dbReference>
<feature type="domain" description="PAS fold-3" evidence="1">
    <location>
        <begin position="70"/>
        <end position="134"/>
    </location>
</feature>